<sequence>MGKKRRIIVLKKIKILLAGTSAGKKSLPQPTSIPETVKAGYFLPSESRLLLDTARRRQCLQCLWDNSALPQTHYQTLWLAPLHEYVALMQQLPAAPQGPYAHPGGLIDVTLQCTAFAVRLAKGQMLPPGVAPETQAEQSVIWNTVVFYAALFHFLPVLAQFDGELDEGQPWYPGLVVPQGPYRFRFKIPPVETRVACHFGGLLAGRLLPAKALTWLASVPNALSSLFCILSGDMKEDDAINQIMTEALNKAGAPTISEIFSVTAASPQIIVSGNPEVSATPLSTAIDSVLPSQRRQEDNPMTEIVSSAVRPVDEIPSAVMTVAPEQGMPSDGSTQQLLSLMGMNVTGTVTEQVMTSEAEIVPPYTSAPSQHAVQATWQNENVIETSCIGEQFWDWLSAGLRHGVMTINTPEARIHLVSGFVFVSAPAIFFQFLGEKKQADGKEVSQKWKRVQTAFERLGRHRVSRGKCFCCCHLYDSADRTGSYQRVHGYLIKNTLLYRDRSVPEDSPFLMIS</sequence>
<evidence type="ECO:0008006" key="5">
    <source>
        <dbReference type="Google" id="ProtNLM"/>
    </source>
</evidence>
<evidence type="ECO:0000259" key="2">
    <source>
        <dbReference type="Pfam" id="PF07515"/>
    </source>
</evidence>
<gene>
    <name evidence="3" type="ORF">F0L16_00715</name>
</gene>
<dbReference type="InterPro" id="IPR036388">
    <property type="entry name" value="WH-like_DNA-bd_sf"/>
</dbReference>
<evidence type="ECO:0000259" key="1">
    <source>
        <dbReference type="Pfam" id="PF07514"/>
    </source>
</evidence>
<dbReference type="InterPro" id="IPR011119">
    <property type="entry name" value="Unchr_helicase_relaxase_TraI"/>
</dbReference>
<dbReference type="Pfam" id="PF07514">
    <property type="entry name" value="TraI_2"/>
    <property type="match status" value="1"/>
</dbReference>
<protein>
    <recommendedName>
        <fullName evidence="5">Relaxase</fullName>
    </recommendedName>
</protein>
<dbReference type="STRING" id="880156.AM629_08295"/>
<reference evidence="3 4" key="1">
    <citation type="submission" date="2019-09" db="EMBL/GenBank/DDBJ databases">
        <title>Whole genome sequence of Photorhabdus heterorhabditis strain ETL (Enterobacteriales: Enterobacteriaceae) a bacterial symbiont of Heterorhabditis zealandica strain ETL (Rhabditida: Heterorhabditidae).</title>
        <authorList>
            <person name="Lulamba T.E."/>
            <person name="Serepa-Dlamini M.H."/>
        </authorList>
    </citation>
    <scope>NUCLEOTIDE SEQUENCE [LARGE SCALE GENOMIC DNA]</scope>
    <source>
        <strain evidence="3 4">ETL</strain>
    </source>
</reference>
<feature type="domain" description="Putative conjugal transfer nickase/helicase TraI C-terminal" evidence="2">
    <location>
        <begin position="387"/>
        <end position="511"/>
    </location>
</feature>
<organism evidence="3 4">
    <name type="scientific">Photorhabdus heterorhabditis</name>
    <dbReference type="NCBI Taxonomy" id="880156"/>
    <lineage>
        <taxon>Bacteria</taxon>
        <taxon>Pseudomonadati</taxon>
        <taxon>Pseudomonadota</taxon>
        <taxon>Gammaproteobacteria</taxon>
        <taxon>Enterobacterales</taxon>
        <taxon>Morganellaceae</taxon>
        <taxon>Photorhabdus</taxon>
    </lineage>
</organism>
<dbReference type="EMBL" id="VTUW01000001">
    <property type="protein sequence ID" value="KAA1195682.1"/>
    <property type="molecule type" value="Genomic_DNA"/>
</dbReference>
<proteinExistence type="predicted"/>
<dbReference type="Gene3D" id="1.10.10.10">
    <property type="entry name" value="Winged helix-like DNA-binding domain superfamily/Winged helix DNA-binding domain"/>
    <property type="match status" value="1"/>
</dbReference>
<dbReference type="Gene3D" id="1.10.3210.40">
    <property type="match status" value="1"/>
</dbReference>
<dbReference type="Proteomes" id="UP000322184">
    <property type="component" value="Unassembled WGS sequence"/>
</dbReference>
<feature type="domain" description="Uncharacterised" evidence="1">
    <location>
        <begin position="46"/>
        <end position="247"/>
    </location>
</feature>
<dbReference type="Pfam" id="PF07515">
    <property type="entry name" value="TraI_2_C"/>
    <property type="match status" value="1"/>
</dbReference>
<comment type="caution">
    <text evidence="3">The sequence shown here is derived from an EMBL/GenBank/DDBJ whole genome shotgun (WGS) entry which is preliminary data.</text>
</comment>
<dbReference type="NCBIfam" id="TIGR03760">
    <property type="entry name" value="ICE_TraI_Pfluor"/>
    <property type="match status" value="1"/>
</dbReference>
<dbReference type="AlphaFoldDB" id="A0A5B0X8V7"/>
<dbReference type="Gene3D" id="2.40.10.200">
    <property type="entry name" value="STY4665 C-terminal domain-like"/>
    <property type="match status" value="1"/>
</dbReference>
<dbReference type="InterPro" id="IPR036390">
    <property type="entry name" value="WH_DNA-bd_sf"/>
</dbReference>
<dbReference type="SUPFAM" id="SSF46785">
    <property type="entry name" value="Winged helix' DNA-binding domain"/>
    <property type="match status" value="1"/>
</dbReference>
<accession>A0A5B0X8V7</accession>
<dbReference type="InterPro" id="IPR022391">
    <property type="entry name" value="ICE_relaxase_PFGI-1"/>
</dbReference>
<name>A0A5B0X8V7_9GAMM</name>
<evidence type="ECO:0000313" key="3">
    <source>
        <dbReference type="EMBL" id="KAA1195682.1"/>
    </source>
</evidence>
<dbReference type="InterPro" id="IPR011093">
    <property type="entry name" value="TraI_2_C"/>
</dbReference>
<evidence type="ECO:0000313" key="4">
    <source>
        <dbReference type="Proteomes" id="UP000322184"/>
    </source>
</evidence>